<dbReference type="EMBL" id="BONV01000008">
    <property type="protein sequence ID" value="GIG79348.1"/>
    <property type="molecule type" value="Genomic_DNA"/>
</dbReference>
<evidence type="ECO:0000313" key="3">
    <source>
        <dbReference type="Proteomes" id="UP000630097"/>
    </source>
</evidence>
<keyword evidence="3" id="KW-1185">Reference proteome</keyword>
<reference evidence="2 3" key="1">
    <citation type="submission" date="2021-01" db="EMBL/GenBank/DDBJ databases">
        <title>Whole genome shotgun sequence of Planotetraspora kaengkrachanensis NBRC 104272.</title>
        <authorList>
            <person name="Komaki H."/>
            <person name="Tamura T."/>
        </authorList>
    </citation>
    <scope>NUCLEOTIDE SEQUENCE [LARGE SCALE GENOMIC DNA]</scope>
    <source>
        <strain evidence="2 3">NBRC 104272</strain>
    </source>
</reference>
<protein>
    <recommendedName>
        <fullName evidence="1">HipA-like kinase domain-containing protein</fullName>
    </recommendedName>
</protein>
<dbReference type="Pfam" id="PF20613">
    <property type="entry name" value="HipA_2"/>
    <property type="match status" value="1"/>
</dbReference>
<evidence type="ECO:0000313" key="2">
    <source>
        <dbReference type="EMBL" id="GIG79348.1"/>
    </source>
</evidence>
<organism evidence="2 3">
    <name type="scientific">Planotetraspora kaengkrachanensis</name>
    <dbReference type="NCBI Taxonomy" id="575193"/>
    <lineage>
        <taxon>Bacteria</taxon>
        <taxon>Bacillati</taxon>
        <taxon>Actinomycetota</taxon>
        <taxon>Actinomycetes</taxon>
        <taxon>Streptosporangiales</taxon>
        <taxon>Streptosporangiaceae</taxon>
        <taxon>Planotetraspora</taxon>
    </lineage>
</organism>
<name>A0A8J3LZL0_9ACTN</name>
<dbReference type="AlphaFoldDB" id="A0A8J3LZL0"/>
<dbReference type="Proteomes" id="UP000630097">
    <property type="component" value="Unassembled WGS sequence"/>
</dbReference>
<accession>A0A8J3LZL0</accession>
<evidence type="ECO:0000259" key="1">
    <source>
        <dbReference type="Pfam" id="PF20613"/>
    </source>
</evidence>
<dbReference type="RefSeq" id="WP_203882814.1">
    <property type="nucleotide sequence ID" value="NZ_BAABHH010000010.1"/>
</dbReference>
<comment type="caution">
    <text evidence="2">The sequence shown here is derived from an EMBL/GenBank/DDBJ whole genome shotgun (WGS) entry which is preliminary data.</text>
</comment>
<feature type="domain" description="HipA-like kinase" evidence="1">
    <location>
        <begin position="15"/>
        <end position="219"/>
    </location>
</feature>
<gene>
    <name evidence="2" type="ORF">Pka01_24750</name>
</gene>
<dbReference type="InterPro" id="IPR046748">
    <property type="entry name" value="HipA_2"/>
</dbReference>
<proteinExistence type="predicted"/>
<sequence>MLDQITATRYVTPLREGGSLPGVLEADDLGTYVVKFRGAGQGRRVLVAEIICAELARRLGFLTPDLKVIDLDPQLGVREPDEEIQDLLTASAGHNLAVDFLPGALGFDPLAWEPDAAFASRLLWFDALIHNVDRSWRNPNLLVWHGDVWLIDHGAALWFHHNWPTADPRRRYDANDHVLAPFATELAAADADLSALVTRELLDEVIGLVPDEWLDGEPGFADASAVRQAYGDHLFARAQGPREWLPDLTASPPVQRRQESTIGGFWRATRGGRG</sequence>